<proteinExistence type="predicted"/>
<protein>
    <submittedName>
        <fullName evidence="2">Uncharacterized protein</fullName>
    </submittedName>
</protein>
<name>A0A8H6E202_PETAA</name>
<evidence type="ECO:0000313" key="3">
    <source>
        <dbReference type="Proteomes" id="UP000541154"/>
    </source>
</evidence>
<gene>
    <name evidence="2" type="ORF">ETB97_007094</name>
</gene>
<dbReference type="Proteomes" id="UP000541154">
    <property type="component" value="Unassembled WGS sequence"/>
</dbReference>
<evidence type="ECO:0000256" key="1">
    <source>
        <dbReference type="SAM" id="MobiDB-lite"/>
    </source>
</evidence>
<accession>A0A8H6E202</accession>
<dbReference type="EMBL" id="SPNV01000306">
    <property type="protein sequence ID" value="KAF5856621.1"/>
    <property type="molecule type" value="Genomic_DNA"/>
</dbReference>
<reference evidence="2 3" key="1">
    <citation type="submission" date="2019-04" db="EMBL/GenBank/DDBJ databases">
        <title>Aspergillus burnettii sp. nov., novel species from soil in southeast Queensland.</title>
        <authorList>
            <person name="Gilchrist C.L.M."/>
            <person name="Pitt J.I."/>
            <person name="Lange L."/>
            <person name="Lacey H.J."/>
            <person name="Vuong D."/>
            <person name="Midgley D.J."/>
            <person name="Greenfield P."/>
            <person name="Bradbury M."/>
            <person name="Lacey E."/>
            <person name="Busk P.K."/>
            <person name="Pilgaard B."/>
            <person name="Chooi Y.H."/>
            <person name="Piggott A.M."/>
        </authorList>
    </citation>
    <scope>NUCLEOTIDE SEQUENCE [LARGE SCALE GENOMIC DNA]</scope>
    <source>
        <strain evidence="2 3">FRR 5400</strain>
    </source>
</reference>
<comment type="caution">
    <text evidence="2">The sequence shown here is derived from an EMBL/GenBank/DDBJ whole genome shotgun (WGS) entry which is preliminary data.</text>
</comment>
<feature type="region of interest" description="Disordered" evidence="1">
    <location>
        <begin position="52"/>
        <end position="75"/>
    </location>
</feature>
<keyword evidence="3" id="KW-1185">Reference proteome</keyword>
<sequence length="151" mass="16683">MRSVSQQTILSIVDRGVEAGLDTNCAPWGHRAKRIGFTDRICEEIVIMDDGVGSQHEGKDSECPEESPVSGEEAASRKTIIATLCRTSKEIGSRLLLKERGTGRLGRRVNWIMNLSISFVSSFGKISTKHTVTIMTKNENQADTKNVMIIF</sequence>
<organism evidence="2 3">
    <name type="scientific">Petromyces alliaceus</name>
    <name type="common">Aspergillus alliaceus</name>
    <dbReference type="NCBI Taxonomy" id="209559"/>
    <lineage>
        <taxon>Eukaryota</taxon>
        <taxon>Fungi</taxon>
        <taxon>Dikarya</taxon>
        <taxon>Ascomycota</taxon>
        <taxon>Pezizomycotina</taxon>
        <taxon>Eurotiomycetes</taxon>
        <taxon>Eurotiomycetidae</taxon>
        <taxon>Eurotiales</taxon>
        <taxon>Aspergillaceae</taxon>
        <taxon>Aspergillus</taxon>
        <taxon>Aspergillus subgen. Circumdati</taxon>
    </lineage>
</organism>
<evidence type="ECO:0000313" key="2">
    <source>
        <dbReference type="EMBL" id="KAF5856621.1"/>
    </source>
</evidence>
<dbReference type="AlphaFoldDB" id="A0A8H6E202"/>